<keyword evidence="6" id="KW-0863">Zinc-finger</keyword>
<evidence type="ECO:0000313" key="11">
    <source>
        <dbReference type="EMBL" id="KAJ8922228.1"/>
    </source>
</evidence>
<keyword evidence="12" id="KW-1185">Reference proteome</keyword>
<evidence type="ECO:0000256" key="7">
    <source>
        <dbReference type="ARBA" id="ARBA00022833"/>
    </source>
</evidence>
<keyword evidence="8" id="KW-0539">Nucleus</keyword>
<dbReference type="Proteomes" id="UP001159042">
    <property type="component" value="Unassembled WGS sequence"/>
</dbReference>
<evidence type="ECO:0000256" key="8">
    <source>
        <dbReference type="ARBA" id="ARBA00023242"/>
    </source>
</evidence>
<dbReference type="PANTHER" id="PTHR13454:SF11">
    <property type="entry name" value="PROTEIN MCM10 HOMOLOG"/>
    <property type="match status" value="1"/>
</dbReference>
<evidence type="ECO:0000256" key="1">
    <source>
        <dbReference type="ARBA" id="ARBA00004123"/>
    </source>
</evidence>
<organism evidence="11 12">
    <name type="scientific">Exocentrus adspersus</name>
    <dbReference type="NCBI Taxonomy" id="1586481"/>
    <lineage>
        <taxon>Eukaryota</taxon>
        <taxon>Metazoa</taxon>
        <taxon>Ecdysozoa</taxon>
        <taxon>Arthropoda</taxon>
        <taxon>Hexapoda</taxon>
        <taxon>Insecta</taxon>
        <taxon>Pterygota</taxon>
        <taxon>Neoptera</taxon>
        <taxon>Endopterygota</taxon>
        <taxon>Coleoptera</taxon>
        <taxon>Polyphaga</taxon>
        <taxon>Cucujiformia</taxon>
        <taxon>Chrysomeloidea</taxon>
        <taxon>Cerambycidae</taxon>
        <taxon>Lamiinae</taxon>
        <taxon>Acanthocinini</taxon>
        <taxon>Exocentrus</taxon>
    </lineage>
</organism>
<dbReference type="PANTHER" id="PTHR13454">
    <property type="entry name" value="PROTEIN MCM10 HOMOLOG"/>
    <property type="match status" value="1"/>
</dbReference>
<dbReference type="InterPro" id="IPR012340">
    <property type="entry name" value="NA-bd_OB-fold"/>
</dbReference>
<keyword evidence="5" id="KW-0479">Metal-binding</keyword>
<dbReference type="GO" id="GO:0003688">
    <property type="term" value="F:DNA replication origin binding"/>
    <property type="evidence" value="ECO:0007669"/>
    <property type="project" value="TreeGrafter"/>
</dbReference>
<evidence type="ECO:0000259" key="10">
    <source>
        <dbReference type="SMART" id="SM01280"/>
    </source>
</evidence>
<feature type="domain" description="Replication factor Mcm10 C-terminal" evidence="10">
    <location>
        <begin position="401"/>
        <end position="752"/>
    </location>
</feature>
<evidence type="ECO:0000256" key="6">
    <source>
        <dbReference type="ARBA" id="ARBA00022771"/>
    </source>
</evidence>
<dbReference type="AlphaFoldDB" id="A0AAV8W714"/>
<dbReference type="GO" id="GO:0008270">
    <property type="term" value="F:zinc ion binding"/>
    <property type="evidence" value="ECO:0007669"/>
    <property type="project" value="UniProtKB-KW"/>
</dbReference>
<evidence type="ECO:0000256" key="3">
    <source>
        <dbReference type="ARBA" id="ARBA00017770"/>
    </source>
</evidence>
<reference evidence="11 12" key="1">
    <citation type="journal article" date="2023" name="Insect Mol. Biol.">
        <title>Genome sequencing provides insights into the evolution of gene families encoding plant cell wall-degrading enzymes in longhorned beetles.</title>
        <authorList>
            <person name="Shin N.R."/>
            <person name="Okamura Y."/>
            <person name="Kirsch R."/>
            <person name="Pauchet Y."/>
        </authorList>
    </citation>
    <scope>NUCLEOTIDE SEQUENCE [LARGE SCALE GENOMIC DNA]</scope>
    <source>
        <strain evidence="11">EAD_L_NR</strain>
    </source>
</reference>
<protein>
    <recommendedName>
        <fullName evidence="3">Protein MCM10 homolog</fullName>
    </recommendedName>
</protein>
<dbReference type="GO" id="GO:0043596">
    <property type="term" value="C:nuclear replication fork"/>
    <property type="evidence" value="ECO:0007669"/>
    <property type="project" value="TreeGrafter"/>
</dbReference>
<accession>A0AAV8W714</accession>
<dbReference type="InterPro" id="IPR015408">
    <property type="entry name" value="Znf_Mcm10/DnaG"/>
</dbReference>
<dbReference type="GO" id="GO:0006270">
    <property type="term" value="P:DNA replication initiation"/>
    <property type="evidence" value="ECO:0007669"/>
    <property type="project" value="InterPro"/>
</dbReference>
<dbReference type="Pfam" id="PF09332">
    <property type="entry name" value="Mcm10"/>
    <property type="match status" value="1"/>
</dbReference>
<dbReference type="InterPro" id="IPR056791">
    <property type="entry name" value="Znf_Mcm10_C"/>
</dbReference>
<name>A0AAV8W714_9CUCU</name>
<dbReference type="Pfam" id="PF09329">
    <property type="entry name" value="zf-primase"/>
    <property type="match status" value="1"/>
</dbReference>
<evidence type="ECO:0000256" key="2">
    <source>
        <dbReference type="ARBA" id="ARBA00009679"/>
    </source>
</evidence>
<gene>
    <name evidence="11" type="ORF">NQ315_004165</name>
</gene>
<dbReference type="SMART" id="SM01280">
    <property type="entry name" value="Mcm10"/>
    <property type="match status" value="1"/>
</dbReference>
<dbReference type="GO" id="GO:0003697">
    <property type="term" value="F:single-stranded DNA binding"/>
    <property type="evidence" value="ECO:0007669"/>
    <property type="project" value="InterPro"/>
</dbReference>
<dbReference type="EMBL" id="JANEYG010000007">
    <property type="protein sequence ID" value="KAJ8922228.1"/>
    <property type="molecule type" value="Genomic_DNA"/>
</dbReference>
<dbReference type="Pfam" id="PF22379">
    <property type="entry name" value="OB_MCM10"/>
    <property type="match status" value="1"/>
</dbReference>
<proteinExistence type="inferred from homology"/>
<comment type="subcellular location">
    <subcellularLocation>
        <location evidence="1">Nucleus</location>
    </subcellularLocation>
</comment>
<evidence type="ECO:0000256" key="9">
    <source>
        <dbReference type="SAM" id="MobiDB-lite"/>
    </source>
</evidence>
<feature type="region of interest" description="Disordered" evidence="9">
    <location>
        <begin position="403"/>
        <end position="429"/>
    </location>
</feature>
<evidence type="ECO:0000256" key="5">
    <source>
        <dbReference type="ARBA" id="ARBA00022723"/>
    </source>
</evidence>
<dbReference type="Pfam" id="PF24863">
    <property type="entry name" value="zf-CCCH_Mcm10"/>
    <property type="match status" value="1"/>
</dbReference>
<dbReference type="Gene3D" id="2.40.50.140">
    <property type="entry name" value="Nucleic acid-binding proteins"/>
    <property type="match status" value="1"/>
</dbReference>
<sequence length="768" mass="85868">MNTINGNPYVLYLPEVALEKIFSFLTYDEIAKNRICYSVFKRVLFLVKMSQEDLLSNLLSIASRELENLSEPSTTLKETDIFNQESNLPSKKVHSNNISSVIHSGDTDSSDDEENKIQNKKYNDYGRDIKQLLASQNTSSSFNKNQKETSWRSKVSFAPSSSTPVLSENTYKAPSNQDVFIDPIFGMRIINPLISSAVLKDRMIGREPISFANIKKYLETGNKEKDWVIAGVIVSKSPVKTSQKGSQFCIWTLTDLKGDIKTIALFLFSSAYKDLWKTAIGTVVGVLNPNAALSVDNPQKVMKFGVSKDFGTCKSIKKNGEPCTSIVNLHQCEYCIYHIKQEYQKCSRRSELQANFAGRGLTALRNKVLGKNEVFYAGKSYMAIPAKRSTKLECQDNKRLQSLSGKGKTTASKNVKKVTNTSKKQNAARLDVSQTQRLRDMELLKKLGGCSGLETKTSFSGKHSVNVSLEESRSIATSVIDKLKTKTIVTTKSDDTENDSGKLKAFAETGINDHRMELEPNRNVLKGIIRSEEVCSVASLSNTAEYLVNNGVCSNTNNSNKPVLLRCEKNTGFIDLNQPITPRQVDKAKLNAIKLVQRIGGIQKVDPNSTKGSGKKRKFEDLDKCEECREDEEREKYFNKLERKEKMEDKMINTYKVACKAVRCLKCKYTSFSASDLCKNEKHPLKVFDATKRFFQCGDCGNRTVSLGIIPTEPCRNCGSGRWQRCGMMKDKSTTVIHSLSIRGGEQKFVNSTVADANINLLVPDSDN</sequence>
<keyword evidence="4" id="KW-0235">DNA replication</keyword>
<dbReference type="InterPro" id="IPR040184">
    <property type="entry name" value="Mcm10"/>
</dbReference>
<dbReference type="InterPro" id="IPR015411">
    <property type="entry name" value="Rep_factor_Mcm10_C"/>
</dbReference>
<comment type="caution">
    <text evidence="11">The sequence shown here is derived from an EMBL/GenBank/DDBJ whole genome shotgun (WGS) entry which is preliminary data.</text>
</comment>
<keyword evidence="7" id="KW-0862">Zinc</keyword>
<evidence type="ECO:0000256" key="4">
    <source>
        <dbReference type="ARBA" id="ARBA00022705"/>
    </source>
</evidence>
<evidence type="ECO:0000313" key="12">
    <source>
        <dbReference type="Proteomes" id="UP001159042"/>
    </source>
</evidence>
<dbReference type="InterPro" id="IPR055065">
    <property type="entry name" value="OB_MCM10"/>
</dbReference>
<comment type="similarity">
    <text evidence="2">Belongs to the MCM10 family.</text>
</comment>